<reference evidence="16 17" key="1">
    <citation type="submission" date="2014-04" db="EMBL/GenBank/DDBJ databases">
        <title>A comprehensive comparison of genomes of Erythrobacter spp. Strains.</title>
        <authorList>
            <person name="Zheng Q."/>
        </authorList>
    </citation>
    <scope>NUCLEOTIDE SEQUENCE [LARGE SCALE GENOMIC DNA]</scope>
    <source>
        <strain evidence="16 17">DSM 8509</strain>
    </source>
</reference>
<evidence type="ECO:0000256" key="4">
    <source>
        <dbReference type="ARBA" id="ARBA00022519"/>
    </source>
</evidence>
<dbReference type="InterPro" id="IPR052029">
    <property type="entry name" value="PpiD_chaperone"/>
</dbReference>
<evidence type="ECO:0000256" key="9">
    <source>
        <dbReference type="ARBA" id="ARBA00030642"/>
    </source>
</evidence>
<dbReference type="InterPro" id="IPR046357">
    <property type="entry name" value="PPIase_dom_sf"/>
</dbReference>
<comment type="caution">
    <text evidence="16">The sequence shown here is derived from an EMBL/GenBank/DDBJ whole genome shotgun (WGS) entry which is preliminary data.</text>
</comment>
<dbReference type="AlphaFoldDB" id="A0A074N2G6"/>
<keyword evidence="6" id="KW-1133">Transmembrane helix</keyword>
<evidence type="ECO:0000256" key="6">
    <source>
        <dbReference type="ARBA" id="ARBA00022989"/>
    </source>
</evidence>
<proteinExistence type="inferred from homology"/>
<dbReference type="InterPro" id="IPR000297">
    <property type="entry name" value="PPIase_PpiC"/>
</dbReference>
<evidence type="ECO:0000256" key="1">
    <source>
        <dbReference type="ARBA" id="ARBA00004382"/>
    </source>
</evidence>
<evidence type="ECO:0000256" key="3">
    <source>
        <dbReference type="ARBA" id="ARBA00022475"/>
    </source>
</evidence>
<keyword evidence="4" id="KW-0997">Cell inner membrane</keyword>
<evidence type="ECO:0000256" key="12">
    <source>
        <dbReference type="ARBA" id="ARBA00040743"/>
    </source>
</evidence>
<evidence type="ECO:0000256" key="7">
    <source>
        <dbReference type="ARBA" id="ARBA00023136"/>
    </source>
</evidence>
<keyword evidence="3" id="KW-1003">Cell membrane</keyword>
<sequence length="644" mass="70694">MISSIRRFFQSKLGLPIFIGFLVIVALAFAAADITGSTFGGVAGGDRIAVVGDERVPASELESTAQSALAQVRQQDPTIGMPEFVEQGLLDEVLRQLFDQYAVGNYAEDLGLRAGRNLVNSDILQIPAFRNVAGEFDEQVYQQALRAQGLSDEMLRGDLKDGLLQQMLFRPALAAPQLSERAARQYASLVLERRRGAIALIPSALYAPEGEPEAGELAAYYEDNRSQFRRPERRVIRFATFGADTVLADLEPTEEEIAARYESNREAFSARERRAITSFVVPTEEAARSLVERIRGGLSLEAAAQQAGFQVSSSDLRDREAMANATNFAFAEAAFAAEKGGMVEPARGMLGWYVARIDEVEQIPARTLSEASEEITQQILQEKRAAALVDLSARIEDELYDGTSLAEVAEAFELEVTTTAPLLANGTVFGEPGADVPREVGPVLETAFEMEESEPQLAALGSADRFIIYDVSEVIPSAAPPLAEIRDQVTAAWRRAEGNAKAREVARRVLEKTREGTDFADALRAEEEPRFQVQPVELSRRELLAQRGRGIAPPLVLLFSMAQGSTKLLEAPQDIGWYLVDLEEVETGDIASDDPVIAQTRQQFAPTLAEEYRRQLTRAIRDEVGVERNEDAIEAVRRRLAGES</sequence>
<protein>
    <recommendedName>
        <fullName evidence="2">Parvulin-like PPIase</fullName>
    </recommendedName>
    <alternativeName>
        <fullName evidence="9">Peptidyl-prolyl cis-trans isomerase plp</fullName>
    </alternativeName>
    <alternativeName>
        <fullName evidence="12">Periplasmic chaperone PpiD</fullName>
    </alternativeName>
    <alternativeName>
        <fullName evidence="13">Periplasmic folding chaperone</fullName>
    </alternativeName>
    <alternativeName>
        <fullName evidence="10">Rotamase plp</fullName>
    </alternativeName>
</protein>
<dbReference type="PANTHER" id="PTHR47529:SF1">
    <property type="entry name" value="PERIPLASMIC CHAPERONE PPID"/>
    <property type="match status" value="1"/>
</dbReference>
<keyword evidence="8" id="KW-0143">Chaperone</keyword>
<comment type="subcellular location">
    <subcellularLocation>
        <location evidence="1">Cell inner membrane</location>
        <topology evidence="1">Single-pass type II membrane protein</topology>
        <orientation evidence="1">Periplasmic side</orientation>
    </subcellularLocation>
</comment>
<evidence type="ECO:0000256" key="10">
    <source>
        <dbReference type="ARBA" id="ARBA00031484"/>
    </source>
</evidence>
<evidence type="ECO:0000256" key="5">
    <source>
        <dbReference type="ARBA" id="ARBA00022692"/>
    </source>
</evidence>
<dbReference type="PROSITE" id="PS50198">
    <property type="entry name" value="PPIC_PPIASE_2"/>
    <property type="match status" value="1"/>
</dbReference>
<name>A0A074N2G6_9SPHN</name>
<accession>A0A074N2G6</accession>
<organism evidence="16 17">
    <name type="scientific">Erythrobacter litoralis</name>
    <dbReference type="NCBI Taxonomy" id="39960"/>
    <lineage>
        <taxon>Bacteria</taxon>
        <taxon>Pseudomonadati</taxon>
        <taxon>Pseudomonadota</taxon>
        <taxon>Alphaproteobacteria</taxon>
        <taxon>Sphingomonadales</taxon>
        <taxon>Erythrobacteraceae</taxon>
        <taxon>Erythrobacter/Porphyrobacter group</taxon>
        <taxon>Erythrobacter</taxon>
    </lineage>
</organism>
<dbReference type="Gene3D" id="3.10.50.40">
    <property type="match status" value="1"/>
</dbReference>
<keyword evidence="7" id="KW-0472">Membrane</keyword>
<keyword evidence="17" id="KW-1185">Reference proteome</keyword>
<dbReference type="GO" id="GO:0003755">
    <property type="term" value="F:peptidyl-prolyl cis-trans isomerase activity"/>
    <property type="evidence" value="ECO:0007669"/>
    <property type="project" value="UniProtKB-KW"/>
</dbReference>
<evidence type="ECO:0000256" key="13">
    <source>
        <dbReference type="ARBA" id="ARBA00042775"/>
    </source>
</evidence>
<dbReference type="Pfam" id="PF13624">
    <property type="entry name" value="SurA_N_3"/>
    <property type="match status" value="1"/>
</dbReference>
<dbReference type="Pfam" id="PF13145">
    <property type="entry name" value="Rotamase_2"/>
    <property type="match status" value="1"/>
</dbReference>
<evidence type="ECO:0000259" key="15">
    <source>
        <dbReference type="PROSITE" id="PS50198"/>
    </source>
</evidence>
<dbReference type="EMBL" id="JMIX01000003">
    <property type="protein sequence ID" value="KEO99045.1"/>
    <property type="molecule type" value="Genomic_DNA"/>
</dbReference>
<evidence type="ECO:0000256" key="14">
    <source>
        <dbReference type="PROSITE-ProRule" id="PRU00278"/>
    </source>
</evidence>
<dbReference type="Proteomes" id="UP000027866">
    <property type="component" value="Unassembled WGS sequence"/>
</dbReference>
<dbReference type="OrthoDB" id="9768393at2"/>
<feature type="domain" description="PpiC" evidence="15">
    <location>
        <begin position="271"/>
        <end position="359"/>
    </location>
</feature>
<keyword evidence="5" id="KW-0812">Transmembrane</keyword>
<dbReference type="SUPFAM" id="SSF54534">
    <property type="entry name" value="FKBP-like"/>
    <property type="match status" value="1"/>
</dbReference>
<dbReference type="Gene3D" id="1.10.4030.10">
    <property type="entry name" value="Porin chaperone SurA, peptide-binding domain"/>
    <property type="match status" value="1"/>
</dbReference>
<dbReference type="GO" id="GO:0005886">
    <property type="term" value="C:plasma membrane"/>
    <property type="evidence" value="ECO:0007669"/>
    <property type="project" value="UniProtKB-SubCell"/>
</dbReference>
<evidence type="ECO:0000256" key="2">
    <source>
        <dbReference type="ARBA" id="ARBA00018370"/>
    </source>
</evidence>
<evidence type="ECO:0000256" key="11">
    <source>
        <dbReference type="ARBA" id="ARBA00038408"/>
    </source>
</evidence>
<evidence type="ECO:0000313" key="17">
    <source>
        <dbReference type="Proteomes" id="UP000027866"/>
    </source>
</evidence>
<keyword evidence="14" id="KW-0697">Rotamase</keyword>
<dbReference type="InterPro" id="IPR027304">
    <property type="entry name" value="Trigger_fact/SurA_dom_sf"/>
</dbReference>
<evidence type="ECO:0000256" key="8">
    <source>
        <dbReference type="ARBA" id="ARBA00023186"/>
    </source>
</evidence>
<dbReference type="SUPFAM" id="SSF109998">
    <property type="entry name" value="Triger factor/SurA peptide-binding domain-like"/>
    <property type="match status" value="1"/>
</dbReference>
<keyword evidence="14 16" id="KW-0413">Isomerase</keyword>
<dbReference type="PANTHER" id="PTHR47529">
    <property type="entry name" value="PEPTIDYL-PROLYL CIS-TRANS ISOMERASE D"/>
    <property type="match status" value="1"/>
</dbReference>
<comment type="similarity">
    <text evidence="11">Belongs to the PpiD chaperone family.</text>
</comment>
<evidence type="ECO:0000313" key="16">
    <source>
        <dbReference type="EMBL" id="KEO99045.1"/>
    </source>
</evidence>
<gene>
    <name evidence="16" type="ORF">EH32_08055</name>
</gene>